<evidence type="ECO:0000256" key="1">
    <source>
        <dbReference type="SAM" id="MobiDB-lite"/>
    </source>
</evidence>
<feature type="compositionally biased region" description="Gly residues" evidence="1">
    <location>
        <begin position="24"/>
        <end position="37"/>
    </location>
</feature>
<dbReference type="AlphaFoldDB" id="A0A5D9C2B0"/>
<dbReference type="Proteomes" id="UP000322077">
    <property type="component" value="Unassembled WGS sequence"/>
</dbReference>
<organism evidence="2 3">
    <name type="scientific">Sphingomonas montanisoli</name>
    <dbReference type="NCBI Taxonomy" id="2606412"/>
    <lineage>
        <taxon>Bacteria</taxon>
        <taxon>Pseudomonadati</taxon>
        <taxon>Pseudomonadota</taxon>
        <taxon>Alphaproteobacteria</taxon>
        <taxon>Sphingomonadales</taxon>
        <taxon>Sphingomonadaceae</taxon>
        <taxon>Sphingomonas</taxon>
    </lineage>
</organism>
<reference evidence="2 3" key="1">
    <citation type="submission" date="2019-08" db="EMBL/GenBank/DDBJ databases">
        <authorList>
            <person name="Wang G."/>
            <person name="Xu Z."/>
        </authorList>
    </citation>
    <scope>NUCLEOTIDE SEQUENCE [LARGE SCALE GENOMIC DNA]</scope>
    <source>
        <strain evidence="2 3">ZX</strain>
    </source>
</reference>
<evidence type="ECO:0000313" key="2">
    <source>
        <dbReference type="EMBL" id="TZG25779.1"/>
    </source>
</evidence>
<protein>
    <submittedName>
        <fullName evidence="2">Uncharacterized protein</fullName>
    </submittedName>
</protein>
<evidence type="ECO:0000313" key="3">
    <source>
        <dbReference type="Proteomes" id="UP000322077"/>
    </source>
</evidence>
<dbReference type="RefSeq" id="WP_149522585.1">
    <property type="nucleotide sequence ID" value="NZ_VTOU01000003.1"/>
</dbReference>
<feature type="region of interest" description="Disordered" evidence="1">
    <location>
        <begin position="1"/>
        <end position="72"/>
    </location>
</feature>
<gene>
    <name evidence="2" type="ORF">FYJ91_12345</name>
</gene>
<dbReference type="EMBL" id="VTOU01000003">
    <property type="protein sequence ID" value="TZG25779.1"/>
    <property type="molecule type" value="Genomic_DNA"/>
</dbReference>
<comment type="caution">
    <text evidence="2">The sequence shown here is derived from an EMBL/GenBank/DDBJ whole genome shotgun (WGS) entry which is preliminary data.</text>
</comment>
<feature type="compositionally biased region" description="Basic and acidic residues" evidence="1">
    <location>
        <begin position="1"/>
        <end position="14"/>
    </location>
</feature>
<keyword evidence="3" id="KW-1185">Reference proteome</keyword>
<sequence length="72" mass="6869">MTDHTKDAGADNRGRRAPQSGSGEVKGSGAGAGGGGNPEEFDSDAQAGGGKIPAAKPEAPATGADAPVHGSR</sequence>
<name>A0A5D9C2B0_9SPHN</name>
<proteinExistence type="predicted"/>
<accession>A0A5D9C2B0</accession>